<evidence type="ECO:0000313" key="3">
    <source>
        <dbReference type="Proteomes" id="UP000008022"/>
    </source>
</evidence>
<keyword evidence="3" id="KW-1185">Reference proteome</keyword>
<accession>A0A0E0QG14</accession>
<sequence length="210" mass="21383">MRLSMMKNFDSLLMGCHICDDPPKPGGLCSNASLPLPSAPDLALPLLELTGCAAARTAVAGRWEAEVRWWRPEAAGPVPSRVSWGRLEVVGRAEGSGKTSAREALGGGGAPVVAVALGAAAAQDGGGSRRRRPPRTVGAPGSARGPGWRRLLSVPTALEAAVAQDGGGSRRRQRPTATPVGASGPRGCDGGRRRLPLALGADLVGSCMVG</sequence>
<organism evidence="2 3">
    <name type="scientific">Oryza rufipogon</name>
    <name type="common">Brownbeard rice</name>
    <name type="synonym">Asian wild rice</name>
    <dbReference type="NCBI Taxonomy" id="4529"/>
    <lineage>
        <taxon>Eukaryota</taxon>
        <taxon>Viridiplantae</taxon>
        <taxon>Streptophyta</taxon>
        <taxon>Embryophyta</taxon>
        <taxon>Tracheophyta</taxon>
        <taxon>Spermatophyta</taxon>
        <taxon>Magnoliopsida</taxon>
        <taxon>Liliopsida</taxon>
        <taxon>Poales</taxon>
        <taxon>Poaceae</taxon>
        <taxon>BOP clade</taxon>
        <taxon>Oryzoideae</taxon>
        <taxon>Oryzeae</taxon>
        <taxon>Oryzinae</taxon>
        <taxon>Oryza</taxon>
    </lineage>
</organism>
<reference evidence="2" key="2">
    <citation type="submission" date="2015-06" db="UniProtKB">
        <authorList>
            <consortium name="EnsemblPlants"/>
        </authorList>
    </citation>
    <scope>IDENTIFICATION</scope>
</reference>
<feature type="region of interest" description="Disordered" evidence="1">
    <location>
        <begin position="122"/>
        <end position="148"/>
    </location>
</feature>
<dbReference type="AlphaFoldDB" id="A0A0E0QG14"/>
<name>A0A0E0QG14_ORYRU</name>
<dbReference type="Proteomes" id="UP000008022">
    <property type="component" value="Unassembled WGS sequence"/>
</dbReference>
<dbReference type="HOGENOM" id="CLU_1328222_0_0_1"/>
<feature type="region of interest" description="Disordered" evidence="1">
    <location>
        <begin position="162"/>
        <end position="192"/>
    </location>
</feature>
<evidence type="ECO:0000313" key="2">
    <source>
        <dbReference type="EnsemblPlants" id="ORUFI08G08050.1"/>
    </source>
</evidence>
<proteinExistence type="predicted"/>
<dbReference type="EnsemblPlants" id="ORUFI08G08050.1">
    <property type="protein sequence ID" value="ORUFI08G08050.1"/>
    <property type="gene ID" value="ORUFI08G08050"/>
</dbReference>
<protein>
    <submittedName>
        <fullName evidence="2">Uncharacterized protein</fullName>
    </submittedName>
</protein>
<reference evidence="3" key="1">
    <citation type="submission" date="2013-06" db="EMBL/GenBank/DDBJ databases">
        <authorList>
            <person name="Zhao Q."/>
        </authorList>
    </citation>
    <scope>NUCLEOTIDE SEQUENCE</scope>
    <source>
        <strain evidence="3">cv. W1943</strain>
    </source>
</reference>
<evidence type="ECO:0000256" key="1">
    <source>
        <dbReference type="SAM" id="MobiDB-lite"/>
    </source>
</evidence>
<dbReference type="Gramene" id="ORUFI08G08050.1">
    <property type="protein sequence ID" value="ORUFI08G08050.1"/>
    <property type="gene ID" value="ORUFI08G08050"/>
</dbReference>